<dbReference type="PROSITE" id="PS50932">
    <property type="entry name" value="HTH_LACI_2"/>
    <property type="match status" value="1"/>
</dbReference>
<dbReference type="GO" id="GO:0003700">
    <property type="term" value="F:DNA-binding transcription factor activity"/>
    <property type="evidence" value="ECO:0007669"/>
    <property type="project" value="TreeGrafter"/>
</dbReference>
<dbReference type="InterPro" id="IPR010982">
    <property type="entry name" value="Lambda_DNA-bd_dom_sf"/>
</dbReference>
<dbReference type="Proteomes" id="UP000249364">
    <property type="component" value="Unassembled WGS sequence"/>
</dbReference>
<dbReference type="STRING" id="121821.GCA_001870675_01287"/>
<comment type="caution">
    <text evidence="5">The sequence shown here is derived from an EMBL/GenBank/DDBJ whole genome shotgun (WGS) entry which is preliminary data.</text>
</comment>
<keyword evidence="2" id="KW-0238">DNA-binding</keyword>
<dbReference type="CDD" id="cd06267">
    <property type="entry name" value="PBP1_LacI_sugar_binding-like"/>
    <property type="match status" value="1"/>
</dbReference>
<dbReference type="InterPro" id="IPR000843">
    <property type="entry name" value="HTH_LacI"/>
</dbReference>
<dbReference type="SUPFAM" id="SSF53822">
    <property type="entry name" value="Periplasmic binding protein-like I"/>
    <property type="match status" value="1"/>
</dbReference>
<dbReference type="Gene3D" id="3.40.50.2300">
    <property type="match status" value="2"/>
</dbReference>
<dbReference type="SMART" id="SM00354">
    <property type="entry name" value="HTH_LACI"/>
    <property type="match status" value="1"/>
</dbReference>
<dbReference type="PANTHER" id="PTHR30146">
    <property type="entry name" value="LACI-RELATED TRANSCRIPTIONAL REPRESSOR"/>
    <property type="match status" value="1"/>
</dbReference>
<dbReference type="OrthoDB" id="9805705at2"/>
<dbReference type="PANTHER" id="PTHR30146:SF109">
    <property type="entry name" value="HTH-TYPE TRANSCRIPTIONAL REGULATOR GALS"/>
    <property type="match status" value="1"/>
</dbReference>
<evidence type="ECO:0000259" key="4">
    <source>
        <dbReference type="PROSITE" id="PS50932"/>
    </source>
</evidence>
<dbReference type="Pfam" id="PF13377">
    <property type="entry name" value="Peripla_BP_3"/>
    <property type="match status" value="1"/>
</dbReference>
<protein>
    <submittedName>
        <fullName evidence="5">LacI family transcriptional regulator</fullName>
    </submittedName>
</protein>
<dbReference type="RefSeq" id="WP_071470056.1">
    <property type="nucleotide sequence ID" value="NZ_MEHT01000023.1"/>
</dbReference>
<evidence type="ECO:0000256" key="1">
    <source>
        <dbReference type="ARBA" id="ARBA00023015"/>
    </source>
</evidence>
<dbReference type="CDD" id="cd01392">
    <property type="entry name" value="HTH_LacI"/>
    <property type="match status" value="1"/>
</dbReference>
<evidence type="ECO:0000256" key="2">
    <source>
        <dbReference type="ARBA" id="ARBA00023125"/>
    </source>
</evidence>
<dbReference type="InterPro" id="IPR046335">
    <property type="entry name" value="LacI/GalR-like_sensor"/>
</dbReference>
<feature type="domain" description="HTH lacI-type" evidence="4">
    <location>
        <begin position="7"/>
        <end position="61"/>
    </location>
</feature>
<dbReference type="Gene3D" id="1.10.260.40">
    <property type="entry name" value="lambda repressor-like DNA-binding domains"/>
    <property type="match status" value="1"/>
</dbReference>
<dbReference type="GO" id="GO:0000976">
    <property type="term" value="F:transcription cis-regulatory region binding"/>
    <property type="evidence" value="ECO:0007669"/>
    <property type="project" value="TreeGrafter"/>
</dbReference>
<dbReference type="Pfam" id="PF00356">
    <property type="entry name" value="LacI"/>
    <property type="match status" value="1"/>
</dbReference>
<evidence type="ECO:0000313" key="5">
    <source>
        <dbReference type="EMBL" id="PZX40665.1"/>
    </source>
</evidence>
<keyword evidence="1" id="KW-0805">Transcription regulation</keyword>
<evidence type="ECO:0000313" key="6">
    <source>
        <dbReference type="Proteomes" id="UP000249364"/>
    </source>
</evidence>
<evidence type="ECO:0000256" key="3">
    <source>
        <dbReference type="ARBA" id="ARBA00023163"/>
    </source>
</evidence>
<organism evidence="5 6">
    <name type="scientific">Roseinatronobacter thiooxidans</name>
    <dbReference type="NCBI Taxonomy" id="121821"/>
    <lineage>
        <taxon>Bacteria</taxon>
        <taxon>Pseudomonadati</taxon>
        <taxon>Pseudomonadota</taxon>
        <taxon>Alphaproteobacteria</taxon>
        <taxon>Rhodobacterales</taxon>
        <taxon>Paracoccaceae</taxon>
        <taxon>Roseinatronobacter</taxon>
    </lineage>
</organism>
<dbReference type="SUPFAM" id="SSF47413">
    <property type="entry name" value="lambda repressor-like DNA-binding domains"/>
    <property type="match status" value="1"/>
</dbReference>
<accession>A0A2W7QQM6</accession>
<dbReference type="AlphaFoldDB" id="A0A2W7QQM6"/>
<keyword evidence="3" id="KW-0804">Transcription</keyword>
<proteinExistence type="predicted"/>
<dbReference type="EMBL" id="QKZQ01000012">
    <property type="protein sequence ID" value="PZX40665.1"/>
    <property type="molecule type" value="Genomic_DNA"/>
</dbReference>
<name>A0A2W7QQM6_9RHOB</name>
<gene>
    <name evidence="5" type="ORF">LY56_02548</name>
</gene>
<dbReference type="InterPro" id="IPR028082">
    <property type="entry name" value="Peripla_BP_I"/>
</dbReference>
<reference evidence="5 6" key="1">
    <citation type="submission" date="2018-06" db="EMBL/GenBank/DDBJ databases">
        <title>Genomic Encyclopedia of Archaeal and Bacterial Type Strains, Phase II (KMG-II): from individual species to whole genera.</title>
        <authorList>
            <person name="Goeker M."/>
        </authorList>
    </citation>
    <scope>NUCLEOTIDE SEQUENCE [LARGE SCALE GENOMIC DNA]</scope>
    <source>
        <strain evidence="5 6">DSM 13087</strain>
    </source>
</reference>
<keyword evidence="6" id="KW-1185">Reference proteome</keyword>
<sequence length="343" mass="37991">MSDTKIRNMEEFAALIGISRPTVSKYFQDAESVRPSTRQRIETALAQYDYRPNIFAVNQNRKLTKIVGIVVPYLADPFFAEIARQLERRCITAGYRPALYSAHGQPELEVDVLDGLRLLKPAGVLLAPLGRISNRAAIKQFCTEVPTVLFDSNMDGIGEAFVGSDNFSFVSQTVDYLTRTGQPPCFFEMQTPANPNANKRRTAYYKMMDQLGFEPQVFSVEGAGWAFEEIGRVGALRILDEGGFSTNTVLCSNDRLGIGLLSACYERGLKVGREEGCDLRVASHDDHPFSRFTCPSLTTAAHDYDAVANHAFSTLTDLIEAGGKFDERTETLFPAKLVLRSSA</sequence>